<proteinExistence type="predicted"/>
<evidence type="ECO:0000313" key="1">
    <source>
        <dbReference type="EMBL" id="KAK3697651.1"/>
    </source>
</evidence>
<evidence type="ECO:0000313" key="2">
    <source>
        <dbReference type="Proteomes" id="UP001283361"/>
    </source>
</evidence>
<name>A0AAE0XN46_9GAST</name>
<reference evidence="1" key="1">
    <citation type="journal article" date="2023" name="G3 (Bethesda)">
        <title>A reference genome for the long-term kleptoplast-retaining sea slug Elysia crispata morphotype clarki.</title>
        <authorList>
            <person name="Eastman K.E."/>
            <person name="Pendleton A.L."/>
            <person name="Shaikh M.A."/>
            <person name="Suttiyut T."/>
            <person name="Ogas R."/>
            <person name="Tomko P."/>
            <person name="Gavelis G."/>
            <person name="Widhalm J.R."/>
            <person name="Wisecaver J.H."/>
        </authorList>
    </citation>
    <scope>NUCLEOTIDE SEQUENCE</scope>
    <source>
        <strain evidence="1">ECLA1</strain>
    </source>
</reference>
<dbReference type="EMBL" id="JAWDGP010008005">
    <property type="protein sequence ID" value="KAK3697651.1"/>
    <property type="molecule type" value="Genomic_DNA"/>
</dbReference>
<accession>A0AAE0XN46</accession>
<dbReference type="AlphaFoldDB" id="A0AAE0XN46"/>
<sequence>MEKCITIVLDLFPREMRVIITGVRGINISGQANLAEGRAYRVTDRATKQNMSPAQGALDLGRAELCHARSLEST</sequence>
<organism evidence="1 2">
    <name type="scientific">Elysia crispata</name>
    <name type="common">lettuce slug</name>
    <dbReference type="NCBI Taxonomy" id="231223"/>
    <lineage>
        <taxon>Eukaryota</taxon>
        <taxon>Metazoa</taxon>
        <taxon>Spiralia</taxon>
        <taxon>Lophotrochozoa</taxon>
        <taxon>Mollusca</taxon>
        <taxon>Gastropoda</taxon>
        <taxon>Heterobranchia</taxon>
        <taxon>Euthyneura</taxon>
        <taxon>Panpulmonata</taxon>
        <taxon>Sacoglossa</taxon>
        <taxon>Placobranchoidea</taxon>
        <taxon>Plakobranchidae</taxon>
        <taxon>Elysia</taxon>
    </lineage>
</organism>
<gene>
    <name evidence="1" type="ORF">RRG08_007463</name>
</gene>
<comment type="caution">
    <text evidence="1">The sequence shown here is derived from an EMBL/GenBank/DDBJ whole genome shotgun (WGS) entry which is preliminary data.</text>
</comment>
<keyword evidence="2" id="KW-1185">Reference proteome</keyword>
<dbReference type="Proteomes" id="UP001283361">
    <property type="component" value="Unassembled WGS sequence"/>
</dbReference>
<protein>
    <submittedName>
        <fullName evidence="1">Uncharacterized protein</fullName>
    </submittedName>
</protein>